<dbReference type="PANTHER" id="PTHR32305">
    <property type="match status" value="1"/>
</dbReference>
<organism evidence="1 2">
    <name type="scientific">Anoxybacter fermentans</name>
    <dbReference type="NCBI Taxonomy" id="1323375"/>
    <lineage>
        <taxon>Bacteria</taxon>
        <taxon>Bacillati</taxon>
        <taxon>Bacillota</taxon>
        <taxon>Clostridia</taxon>
        <taxon>Halanaerobiales</taxon>
        <taxon>Anoxybacter</taxon>
    </lineage>
</organism>
<dbReference type="InterPro" id="IPR050708">
    <property type="entry name" value="T6SS_VgrG/RHS"/>
</dbReference>
<dbReference type="PANTHER" id="PTHR32305:SF15">
    <property type="entry name" value="PROTEIN RHSA-RELATED"/>
    <property type="match status" value="1"/>
</dbReference>
<dbReference type="EMBL" id="CP016379">
    <property type="protein sequence ID" value="AZR73470.1"/>
    <property type="molecule type" value="Genomic_DNA"/>
</dbReference>
<sequence length="399" mass="46448">MTDGTGKLVWEQDYLPFGEDLHKPGTSVVDFEVETRYKFTGQRQVVGIGLYYYGARYYDPEAGRFTREDEYQGDIFIPQTLNLYVYVLNNPLKYLDPTGNKYEFVSGTGYLEITTFDYEMEKLMKNSRIGFSFLPQTDSLSIVPGLQDEFRKFVIGIQAKLELEPYFDIETYYKIMDKFIADPSTVSELDIGMAIYYVSMYGENTNIQKYKDEKLNRFDREIIAWTNYWNRRLKGVKNYIALDPNLVKAVMYQESKVGTYGGARNGIADPMQVLDKDNPALTVLAGKRTEGRLYGIPKSGYGLARLINEKKLQPNPMASVALGVRWLAYKIHWTGIWHKGYKQIYFGVLHYNGNISTNTPNGRQHRYNYAMQVMELYQTGIYWWWNKKGEFVSEKIFDY</sequence>
<dbReference type="OrthoDB" id="9815752at2"/>
<dbReference type="InterPro" id="IPR022385">
    <property type="entry name" value="Rhs_assc_core"/>
</dbReference>
<dbReference type="NCBIfam" id="TIGR03696">
    <property type="entry name" value="Rhs_assc_core"/>
    <property type="match status" value="1"/>
</dbReference>
<accession>A0A3Q9HSH8</accession>
<reference evidence="1 2" key="1">
    <citation type="submission" date="2016-07" db="EMBL/GenBank/DDBJ databases">
        <title>Genome and transcriptome analysis of iron-reducing fermentative bacteria Anoxybacter fermentans.</title>
        <authorList>
            <person name="Zeng X."/>
            <person name="Shao Z."/>
        </authorList>
    </citation>
    <scope>NUCLEOTIDE SEQUENCE [LARGE SCALE GENOMIC DNA]</scope>
    <source>
        <strain evidence="1 2">DY22613</strain>
    </source>
</reference>
<dbReference type="Gene3D" id="2.180.10.10">
    <property type="entry name" value="RHS repeat-associated core"/>
    <property type="match status" value="1"/>
</dbReference>
<evidence type="ECO:0008006" key="3">
    <source>
        <dbReference type="Google" id="ProtNLM"/>
    </source>
</evidence>
<keyword evidence="2" id="KW-1185">Reference proteome</keyword>
<evidence type="ECO:0000313" key="2">
    <source>
        <dbReference type="Proteomes" id="UP000267250"/>
    </source>
</evidence>
<protein>
    <recommendedName>
        <fullName evidence="3">Bacterial toxin 44 domain-containing protein</fullName>
    </recommendedName>
</protein>
<gene>
    <name evidence="1" type="ORF">BBF96_08795</name>
</gene>
<dbReference type="AlphaFoldDB" id="A0A3Q9HSH8"/>
<dbReference type="KEGG" id="aft:BBF96_08795"/>
<dbReference type="Proteomes" id="UP000267250">
    <property type="component" value="Chromosome"/>
</dbReference>
<proteinExistence type="predicted"/>
<dbReference type="RefSeq" id="WP_127016811.1">
    <property type="nucleotide sequence ID" value="NZ_CP016379.1"/>
</dbReference>
<name>A0A3Q9HSH8_9FIRM</name>
<evidence type="ECO:0000313" key="1">
    <source>
        <dbReference type="EMBL" id="AZR73470.1"/>
    </source>
</evidence>